<dbReference type="HOGENOM" id="CLU_348187_0_0_1"/>
<dbReference type="AlphaFoldDB" id="B6HX43"/>
<reference evidence="2 3" key="1">
    <citation type="journal article" date="2008" name="Nat. Biotechnol.">
        <title>Genome sequencing and analysis of the filamentous fungus Penicillium chrysogenum.</title>
        <authorList>
            <person name="van den Berg M.A."/>
            <person name="Albang R."/>
            <person name="Albermann K."/>
            <person name="Badger J.H."/>
            <person name="Daran J.-M."/>
            <person name="Driessen A.J.M."/>
            <person name="Garcia-Estrada C."/>
            <person name="Fedorova N.D."/>
            <person name="Harris D.M."/>
            <person name="Heijne W.H.M."/>
            <person name="Joardar V.S."/>
            <person name="Kiel J.A.K.W."/>
            <person name="Kovalchuk A."/>
            <person name="Martin J.F."/>
            <person name="Nierman W.C."/>
            <person name="Nijland J.G."/>
            <person name="Pronk J.T."/>
            <person name="Roubos J.A."/>
            <person name="van der Klei I.J."/>
            <person name="van Peij N.N.M.E."/>
            <person name="Veenhuis M."/>
            <person name="von Doehren H."/>
            <person name="Wagner C."/>
            <person name="Wortman J.R."/>
            <person name="Bovenberg R.A.L."/>
        </authorList>
    </citation>
    <scope>NUCLEOTIDE SEQUENCE [LARGE SCALE GENOMIC DNA]</scope>
    <source>
        <strain evidence="3">ATCC 28089 / DSM 1075 / NRRL 1951 / Wisconsin 54-1255</strain>
    </source>
</reference>
<feature type="compositionally biased region" description="Polar residues" evidence="1">
    <location>
        <begin position="410"/>
        <end position="422"/>
    </location>
</feature>
<keyword evidence="3" id="KW-1185">Reference proteome</keyword>
<name>B6HX43_PENRW</name>
<feature type="compositionally biased region" description="Acidic residues" evidence="1">
    <location>
        <begin position="78"/>
        <end position="89"/>
    </location>
</feature>
<feature type="compositionally biased region" description="Basic residues" evidence="1">
    <location>
        <begin position="393"/>
        <end position="409"/>
    </location>
</feature>
<organism evidence="2 3">
    <name type="scientific">Penicillium rubens (strain ATCC 28089 / DSM 1075 / NRRL 1951 / Wisconsin 54-1255)</name>
    <name type="common">Penicillium chrysogenum</name>
    <dbReference type="NCBI Taxonomy" id="500485"/>
    <lineage>
        <taxon>Eukaryota</taxon>
        <taxon>Fungi</taxon>
        <taxon>Dikarya</taxon>
        <taxon>Ascomycota</taxon>
        <taxon>Pezizomycotina</taxon>
        <taxon>Eurotiomycetes</taxon>
        <taxon>Eurotiomycetidae</taxon>
        <taxon>Eurotiales</taxon>
        <taxon>Aspergillaceae</taxon>
        <taxon>Penicillium</taxon>
        <taxon>Penicillium chrysogenum species complex</taxon>
    </lineage>
</organism>
<feature type="compositionally biased region" description="Polar residues" evidence="1">
    <location>
        <begin position="447"/>
        <end position="459"/>
    </location>
</feature>
<gene>
    <name evidence="2" type="ORF">Pc24g02710</name>
    <name evidence="2" type="ORF">PCH_Pc24g02710</name>
</gene>
<evidence type="ECO:0000313" key="3">
    <source>
        <dbReference type="Proteomes" id="UP000000724"/>
    </source>
</evidence>
<dbReference type="VEuPathDB" id="FungiDB:PCH_Pc24g02710"/>
<dbReference type="OrthoDB" id="4369665at2759"/>
<dbReference type="eggNOG" id="ENOG502SU5B">
    <property type="taxonomic scope" value="Eukaryota"/>
</dbReference>
<dbReference type="Proteomes" id="UP000000724">
    <property type="component" value="Contig Pc00c24"/>
</dbReference>
<evidence type="ECO:0000256" key="1">
    <source>
        <dbReference type="SAM" id="MobiDB-lite"/>
    </source>
</evidence>
<dbReference type="EMBL" id="AM920439">
    <property type="protein sequence ID" value="CAP87179.1"/>
    <property type="molecule type" value="Genomic_DNA"/>
</dbReference>
<evidence type="ECO:0000313" key="2">
    <source>
        <dbReference type="EMBL" id="CAP87179.1"/>
    </source>
</evidence>
<feature type="region of interest" description="Disordered" evidence="1">
    <location>
        <begin position="435"/>
        <end position="464"/>
    </location>
</feature>
<protein>
    <submittedName>
        <fullName evidence="2">Uncharacterized protein</fullName>
    </submittedName>
</protein>
<accession>B6HX43</accession>
<feature type="region of interest" description="Disordered" evidence="1">
    <location>
        <begin position="60"/>
        <end position="95"/>
    </location>
</feature>
<proteinExistence type="predicted"/>
<sequence length="810" mass="88431">MTRQIPFEGDDAAYILFLETRIFQLEDSLRQPAQKSTIRTSSGPADFNGVRNQVEVCERPHHHRRQIHIAPETQSPDGDTEPSPEEFDEQGGVHKDGANPDAFNIIEYNPTAHLDPNWTRKRARDQSKKHQPKTLSRFISFIDNLPESEIWKNWVSALDEIQRKEYLEALVQNCGSGTSNFASLGTAKELADVSSKPTDISILSQYASFMVSFGTLNQQLACFQNLVFVSLCAVALEKTENKDGVHAVMREVLGSDASSKQLVKLVRGAKWANSLVSLLSKTKWASRSWDILCVGMVTVFMLRPVSFYARLNDCSVDPKEVLERMGTNVHESLFLPESIHSPAPFAIPLVVERVFKNSTSLKVICECLGYELSSVNSYRAAFNNALEYRNTKKRPASTRCKPSKRHRQGHSSSTPDHDGQSAQYHCSRVANISASGSPLSEVHDNNTSRSTAQPQSHFQPPQADITSEEAAFGTGFLVCAREVTALDYEHTSLDGNPQSTHLHSLANGSVIREDVPLEPQSTFNTPGRLEVSNLIDFHADAAPIPAQDSIDTLLDRHALGVGNFIDLHADAAPIPAQDSIDTLLDRHASGVGNFIDFHADAAPIPAQDSIDTLLDRHASGVGNFIDLHADAAPIPAQDSIDTLLDRHASGVGNFIDLHADAAPIPAQDSIDTLLDRHASGVGNFIDFHADAAPIPAQDSIDTLLDRHASGVGNFIDFHADATPIVTRPSLGIPPSTFTTPDRPSMTFNLFDATSGEARDRSVGLSTECPNQTHPEGLANMSSSLSSEWVPLDDTLSPRSIIQTIHVVPNG</sequence>
<feature type="region of interest" description="Disordered" evidence="1">
    <location>
        <begin position="393"/>
        <end position="422"/>
    </location>
</feature>